<evidence type="ECO:0000313" key="2">
    <source>
        <dbReference type="EMBL" id="KAK7396412.1"/>
    </source>
</evidence>
<evidence type="ECO:0000256" key="1">
    <source>
        <dbReference type="SAM" id="MobiDB-lite"/>
    </source>
</evidence>
<reference evidence="2 3" key="1">
    <citation type="submission" date="2024-01" db="EMBL/GenBank/DDBJ databases">
        <title>The genomes of 5 underutilized Papilionoideae crops provide insights into root nodulation and disease resistanc.</title>
        <authorList>
            <person name="Jiang F."/>
        </authorList>
    </citation>
    <scope>NUCLEOTIDE SEQUENCE [LARGE SCALE GENOMIC DNA]</scope>
    <source>
        <strain evidence="2">DUOXIRENSHENG_FW03</strain>
        <tissue evidence="2">Leaves</tissue>
    </source>
</reference>
<accession>A0AAN9SHX0</accession>
<comment type="caution">
    <text evidence="2">The sequence shown here is derived from an EMBL/GenBank/DDBJ whole genome shotgun (WGS) entry which is preliminary data.</text>
</comment>
<dbReference type="AlphaFoldDB" id="A0AAN9SHX0"/>
<feature type="compositionally biased region" description="Gly residues" evidence="1">
    <location>
        <begin position="12"/>
        <end position="27"/>
    </location>
</feature>
<sequence length="108" mass="10908">MGEGVGERPVKGGAGSKGGMGFGGKNKGEGGVGWVGRGYLLQSNGTVQSKGKGGVLEVVDTTKRVGGRVVKEHSGAGDGGLDKWQGERVERKRVSGNVGGIGLVNEED</sequence>
<organism evidence="2 3">
    <name type="scientific">Psophocarpus tetragonolobus</name>
    <name type="common">Winged bean</name>
    <name type="synonym">Dolichos tetragonolobus</name>
    <dbReference type="NCBI Taxonomy" id="3891"/>
    <lineage>
        <taxon>Eukaryota</taxon>
        <taxon>Viridiplantae</taxon>
        <taxon>Streptophyta</taxon>
        <taxon>Embryophyta</taxon>
        <taxon>Tracheophyta</taxon>
        <taxon>Spermatophyta</taxon>
        <taxon>Magnoliopsida</taxon>
        <taxon>eudicotyledons</taxon>
        <taxon>Gunneridae</taxon>
        <taxon>Pentapetalae</taxon>
        <taxon>rosids</taxon>
        <taxon>fabids</taxon>
        <taxon>Fabales</taxon>
        <taxon>Fabaceae</taxon>
        <taxon>Papilionoideae</taxon>
        <taxon>50 kb inversion clade</taxon>
        <taxon>NPAAA clade</taxon>
        <taxon>indigoferoid/millettioid clade</taxon>
        <taxon>Phaseoleae</taxon>
        <taxon>Psophocarpus</taxon>
    </lineage>
</organism>
<feature type="compositionally biased region" description="Basic and acidic residues" evidence="1">
    <location>
        <begin position="1"/>
        <end position="10"/>
    </location>
</feature>
<evidence type="ECO:0000313" key="3">
    <source>
        <dbReference type="Proteomes" id="UP001386955"/>
    </source>
</evidence>
<proteinExistence type="predicted"/>
<dbReference type="Proteomes" id="UP001386955">
    <property type="component" value="Unassembled WGS sequence"/>
</dbReference>
<protein>
    <submittedName>
        <fullName evidence="2">Uncharacterized protein</fullName>
    </submittedName>
</protein>
<gene>
    <name evidence="2" type="ORF">VNO78_17405</name>
</gene>
<keyword evidence="3" id="KW-1185">Reference proteome</keyword>
<feature type="region of interest" description="Disordered" evidence="1">
    <location>
        <begin position="1"/>
        <end position="27"/>
    </location>
</feature>
<dbReference type="EMBL" id="JAYMYS010000004">
    <property type="protein sequence ID" value="KAK7396412.1"/>
    <property type="molecule type" value="Genomic_DNA"/>
</dbReference>
<name>A0AAN9SHX0_PSOTE</name>